<evidence type="ECO:0000256" key="2">
    <source>
        <dbReference type="PIRSR" id="PIRSR000915-1"/>
    </source>
</evidence>
<dbReference type="GO" id="GO:0016791">
    <property type="term" value="F:phosphatase activity"/>
    <property type="evidence" value="ECO:0007669"/>
    <property type="project" value="TreeGrafter"/>
</dbReference>
<organism evidence="5 6">
    <name type="scientific">Zophobas morio</name>
    <dbReference type="NCBI Taxonomy" id="2755281"/>
    <lineage>
        <taxon>Eukaryota</taxon>
        <taxon>Metazoa</taxon>
        <taxon>Ecdysozoa</taxon>
        <taxon>Arthropoda</taxon>
        <taxon>Hexapoda</taxon>
        <taxon>Insecta</taxon>
        <taxon>Pterygota</taxon>
        <taxon>Neoptera</taxon>
        <taxon>Endopterygota</taxon>
        <taxon>Coleoptera</taxon>
        <taxon>Polyphaga</taxon>
        <taxon>Cucujiformia</taxon>
        <taxon>Tenebrionidae</taxon>
        <taxon>Zophobas</taxon>
    </lineage>
</organism>
<evidence type="ECO:0000256" key="3">
    <source>
        <dbReference type="PIRSR" id="PIRSR000915-2"/>
    </source>
</evidence>
<dbReference type="PANTHER" id="PTHR19288">
    <property type="entry name" value="4-NITROPHENYLPHOSPHATASE-RELATED"/>
    <property type="match status" value="1"/>
</dbReference>
<dbReference type="Pfam" id="PF13242">
    <property type="entry name" value="Hydrolase_like"/>
    <property type="match status" value="1"/>
</dbReference>
<name>A0AA38INQ5_9CUCU</name>
<keyword evidence="4" id="KW-0460">Magnesium</keyword>
<proteinExistence type="inferred from homology"/>
<keyword evidence="6" id="KW-1185">Reference proteome</keyword>
<comment type="caution">
    <text evidence="5">The sequence shown here is derived from an EMBL/GenBank/DDBJ whole genome shotgun (WGS) entry which is preliminary data.</text>
</comment>
<dbReference type="Pfam" id="PF13344">
    <property type="entry name" value="Hydrolase_6"/>
    <property type="match status" value="1"/>
</dbReference>
<feature type="binding site" evidence="3">
    <location>
        <begin position="58"/>
        <end position="60"/>
    </location>
    <ligand>
        <name>substrate</name>
    </ligand>
</feature>
<reference evidence="5" key="1">
    <citation type="journal article" date="2023" name="G3 (Bethesda)">
        <title>Whole genome assemblies of Zophobas morio and Tenebrio molitor.</title>
        <authorList>
            <person name="Kaur S."/>
            <person name="Stinson S.A."/>
            <person name="diCenzo G.C."/>
        </authorList>
    </citation>
    <scope>NUCLEOTIDE SEQUENCE</scope>
    <source>
        <strain evidence="5">QUZm001</strain>
    </source>
</reference>
<protein>
    <recommendedName>
        <fullName evidence="7">4-nitrophenylphosphatase</fullName>
    </recommendedName>
</protein>
<feature type="binding site" evidence="4">
    <location>
        <position position="25"/>
    </location>
    <ligand>
        <name>Mg(2+)</name>
        <dbReference type="ChEBI" id="CHEBI:18420"/>
    </ligand>
</feature>
<feature type="binding site" evidence="4">
    <location>
        <position position="245"/>
    </location>
    <ligand>
        <name>Mg(2+)</name>
        <dbReference type="ChEBI" id="CHEBI:18420"/>
    </ligand>
</feature>
<dbReference type="PANTHER" id="PTHR19288:SF4">
    <property type="entry name" value="RE04130P-RELATED"/>
    <property type="match status" value="1"/>
</dbReference>
<feature type="active site" description="Nucleophile" evidence="2">
    <location>
        <position position="25"/>
    </location>
</feature>
<dbReference type="SUPFAM" id="SSF56784">
    <property type="entry name" value="HAD-like"/>
    <property type="match status" value="1"/>
</dbReference>
<gene>
    <name evidence="5" type="ORF">Zmor_009208</name>
</gene>
<dbReference type="AlphaFoldDB" id="A0AA38INQ5"/>
<feature type="binding site" evidence="4">
    <location>
        <position position="27"/>
    </location>
    <ligand>
        <name>Mg(2+)</name>
        <dbReference type="ChEBI" id="CHEBI:18420"/>
    </ligand>
</feature>
<comment type="similarity">
    <text evidence="1">Belongs to the HAD-like hydrolase superfamily.</text>
</comment>
<dbReference type="PIRSF" id="PIRSF000915">
    <property type="entry name" value="PGP-type_phosphatase"/>
    <property type="match status" value="1"/>
</dbReference>
<dbReference type="InterPro" id="IPR036412">
    <property type="entry name" value="HAD-like_sf"/>
</dbReference>
<dbReference type="Proteomes" id="UP001168821">
    <property type="component" value="Unassembled WGS sequence"/>
</dbReference>
<dbReference type="GO" id="GO:0046872">
    <property type="term" value="F:metal ion binding"/>
    <property type="evidence" value="ECO:0007669"/>
    <property type="project" value="UniProtKB-KW"/>
</dbReference>
<dbReference type="GO" id="GO:0005737">
    <property type="term" value="C:cytoplasm"/>
    <property type="evidence" value="ECO:0007669"/>
    <property type="project" value="TreeGrafter"/>
</dbReference>
<feature type="binding site" evidence="3">
    <location>
        <position position="219"/>
    </location>
    <ligand>
        <name>substrate</name>
    </ligand>
</feature>
<dbReference type="NCBIfam" id="TIGR01460">
    <property type="entry name" value="HAD-SF-IIA"/>
    <property type="match status" value="1"/>
</dbReference>
<dbReference type="InterPro" id="IPR006357">
    <property type="entry name" value="HAD-SF_hydro_IIA"/>
</dbReference>
<evidence type="ECO:0000313" key="5">
    <source>
        <dbReference type="EMBL" id="KAJ3657401.1"/>
    </source>
</evidence>
<evidence type="ECO:0000256" key="1">
    <source>
        <dbReference type="PIRNR" id="PIRNR000915"/>
    </source>
</evidence>
<evidence type="ECO:0000256" key="4">
    <source>
        <dbReference type="PIRSR" id="PIRSR000915-3"/>
    </source>
</evidence>
<keyword evidence="1" id="KW-0378">Hydrolase</keyword>
<dbReference type="InterPro" id="IPR023214">
    <property type="entry name" value="HAD_sf"/>
</dbReference>
<dbReference type="Gene3D" id="3.40.50.1000">
    <property type="entry name" value="HAD superfamily/HAD-like"/>
    <property type="match status" value="2"/>
</dbReference>
<feature type="active site" description="Proton donor" evidence="2">
    <location>
        <position position="27"/>
    </location>
</feature>
<dbReference type="EMBL" id="JALNTZ010000003">
    <property type="protein sequence ID" value="KAJ3657401.1"/>
    <property type="molecule type" value="Genomic_DNA"/>
</dbReference>
<evidence type="ECO:0008006" key="7">
    <source>
        <dbReference type="Google" id="ProtNLM"/>
    </source>
</evidence>
<accession>A0AA38INQ5</accession>
<sequence>MKNLSSVTKLAQQAFFSSFDYVFCDVDGVLWHSHELIPGSRDAIAALKSLGKKVFFVSNNSTKNQDVYYAQLKTAGFDLEKSDLIRPPIVMIDFLKKRNFTKEIYLIGMASLRGELEDAGFKISRFNLDNPEESVPKYLKTCITVDENVGAVIADLDLNMNVAQLQKAATYLNDPEVIFITGGSDRKLFFGPGQLAIGPGKFHEILEEMSGRKPHCLAKPSSELNDYIRGKLGVEDASRVLFIGDSIPEDMGFATNCGYQKLLVLSGLTSRDTMEKWEFPEELKPEYYVESLKVVWESLSGSK</sequence>
<keyword evidence="4" id="KW-0479">Metal-binding</keyword>
<evidence type="ECO:0000313" key="6">
    <source>
        <dbReference type="Proteomes" id="UP001168821"/>
    </source>
</evidence>
<comment type="cofactor">
    <cofactor evidence="4">
        <name>Mg(2+)</name>
        <dbReference type="ChEBI" id="CHEBI:18420"/>
    </cofactor>
    <text evidence="4">Divalent metal ions. Mg(2+) is the most effective.</text>
</comment>